<feature type="transmembrane region" description="Helical" evidence="4">
    <location>
        <begin position="159"/>
        <end position="181"/>
    </location>
</feature>
<dbReference type="Proteomes" id="UP000663918">
    <property type="component" value="Chromosome"/>
</dbReference>
<dbReference type="GO" id="GO:0043565">
    <property type="term" value="F:sequence-specific DNA binding"/>
    <property type="evidence" value="ECO:0007669"/>
    <property type="project" value="InterPro"/>
</dbReference>
<gene>
    <name evidence="6" type="ORF">IFJ75_03955</name>
</gene>
<evidence type="ECO:0000256" key="4">
    <source>
        <dbReference type="SAM" id="Phobius"/>
    </source>
</evidence>
<feature type="transmembrane region" description="Helical" evidence="4">
    <location>
        <begin position="120"/>
        <end position="139"/>
    </location>
</feature>
<reference evidence="6" key="1">
    <citation type="submission" date="2020-09" db="EMBL/GenBank/DDBJ databases">
        <title>Brevundimonas sp. LVF2 isolated from a puddle in Goettingen, Germany.</title>
        <authorList>
            <person name="Friedrich I."/>
            <person name="Klassen A."/>
            <person name="Hannes N."/>
            <person name="Schneider D."/>
            <person name="Hertel R."/>
            <person name="Daniel R."/>
        </authorList>
    </citation>
    <scope>NUCLEOTIDE SEQUENCE</scope>
    <source>
        <strain evidence="6">LVF2</strain>
    </source>
</reference>
<feature type="transmembrane region" description="Helical" evidence="4">
    <location>
        <begin position="63"/>
        <end position="83"/>
    </location>
</feature>
<feature type="transmembrane region" description="Helical" evidence="4">
    <location>
        <begin position="6"/>
        <end position="24"/>
    </location>
</feature>
<evidence type="ECO:0000256" key="3">
    <source>
        <dbReference type="ARBA" id="ARBA00023163"/>
    </source>
</evidence>
<evidence type="ECO:0000313" key="7">
    <source>
        <dbReference type="Proteomes" id="UP000663918"/>
    </source>
</evidence>
<sequence>MPLDQLDVIIRIAGATLLVVAAIGKWRRGDRSDDRWFAPLALCLCGFLAGNTPVSALQLGGPIGHLAVLLSGLTVAFLWWFCLSVFDWTFRPRGAVLIVGLMWMVVACADRGVFGEAIAQRGLSWVLIAMGLGMMAYLAWRLVRDREGDLIDSRRRSRLWVAILPAAQLLADMGADLAFGLDWQPQLFSIAQNAAVLAFTGWLLALGGDRVAASPAVVRAPTASDPEATALEARLRRLMEVDKVWLDPHLDLAAFVRMMSASERAVRRLILDRLGHDHFRTFLNAARMAEARRLLADPARRDEKLIVIAMDSGFASLPSFNRVFQQVEGASPGAWRSARLSTSDAEAGRTAPAA</sequence>
<keyword evidence="1" id="KW-0805">Transcription regulation</keyword>
<dbReference type="SUPFAM" id="SSF46689">
    <property type="entry name" value="Homeodomain-like"/>
    <property type="match status" value="1"/>
</dbReference>
<dbReference type="Pfam" id="PF12833">
    <property type="entry name" value="HTH_18"/>
    <property type="match status" value="1"/>
</dbReference>
<name>A0A975C419_9CAUL</name>
<dbReference type="Gene3D" id="1.10.10.60">
    <property type="entry name" value="Homeodomain-like"/>
    <property type="match status" value="1"/>
</dbReference>
<dbReference type="GO" id="GO:0003700">
    <property type="term" value="F:DNA-binding transcription factor activity"/>
    <property type="evidence" value="ECO:0007669"/>
    <property type="project" value="InterPro"/>
</dbReference>
<dbReference type="AlphaFoldDB" id="A0A975C419"/>
<evidence type="ECO:0000313" key="6">
    <source>
        <dbReference type="EMBL" id="QTC92074.1"/>
    </source>
</evidence>
<dbReference type="KEGG" id="bgoe:IFJ75_03955"/>
<dbReference type="InterPro" id="IPR018062">
    <property type="entry name" value="HTH_AraC-typ_CS"/>
</dbReference>
<feature type="transmembrane region" description="Helical" evidence="4">
    <location>
        <begin position="36"/>
        <end position="57"/>
    </location>
</feature>
<dbReference type="InterPro" id="IPR009057">
    <property type="entry name" value="Homeodomain-like_sf"/>
</dbReference>
<dbReference type="PROSITE" id="PS01124">
    <property type="entry name" value="HTH_ARAC_FAMILY_2"/>
    <property type="match status" value="1"/>
</dbReference>
<dbReference type="EMBL" id="CP062222">
    <property type="protein sequence ID" value="QTC92074.1"/>
    <property type="molecule type" value="Genomic_DNA"/>
</dbReference>
<keyword evidence="7" id="KW-1185">Reference proteome</keyword>
<feature type="domain" description="HTH araC/xylS-type" evidence="5">
    <location>
        <begin position="236"/>
        <end position="338"/>
    </location>
</feature>
<evidence type="ECO:0000259" key="5">
    <source>
        <dbReference type="PROSITE" id="PS01124"/>
    </source>
</evidence>
<keyword evidence="4" id="KW-0472">Membrane</keyword>
<evidence type="ECO:0000256" key="1">
    <source>
        <dbReference type="ARBA" id="ARBA00023015"/>
    </source>
</evidence>
<dbReference type="InterPro" id="IPR018060">
    <property type="entry name" value="HTH_AraC"/>
</dbReference>
<protein>
    <submittedName>
        <fullName evidence="6">Helix-turn-helix transcriptional regulator</fullName>
    </submittedName>
</protein>
<feature type="transmembrane region" description="Helical" evidence="4">
    <location>
        <begin position="95"/>
        <end position="114"/>
    </location>
</feature>
<dbReference type="RefSeq" id="WP_207931375.1">
    <property type="nucleotide sequence ID" value="NZ_CP062222.1"/>
</dbReference>
<dbReference type="PANTHER" id="PTHR43280">
    <property type="entry name" value="ARAC-FAMILY TRANSCRIPTIONAL REGULATOR"/>
    <property type="match status" value="1"/>
</dbReference>
<dbReference type="PANTHER" id="PTHR43280:SF2">
    <property type="entry name" value="HTH-TYPE TRANSCRIPTIONAL REGULATOR EXSA"/>
    <property type="match status" value="1"/>
</dbReference>
<keyword evidence="2" id="KW-0238">DNA-binding</keyword>
<keyword evidence="4" id="KW-0812">Transmembrane</keyword>
<organism evidence="6 7">
    <name type="scientific">Brevundimonas goettingensis</name>
    <dbReference type="NCBI Taxonomy" id="2774190"/>
    <lineage>
        <taxon>Bacteria</taxon>
        <taxon>Pseudomonadati</taxon>
        <taxon>Pseudomonadota</taxon>
        <taxon>Alphaproteobacteria</taxon>
        <taxon>Caulobacterales</taxon>
        <taxon>Caulobacteraceae</taxon>
        <taxon>Brevundimonas</taxon>
    </lineage>
</organism>
<keyword evidence="3" id="KW-0804">Transcription</keyword>
<dbReference type="PROSITE" id="PS00041">
    <property type="entry name" value="HTH_ARAC_FAMILY_1"/>
    <property type="match status" value="1"/>
</dbReference>
<dbReference type="SMART" id="SM00342">
    <property type="entry name" value="HTH_ARAC"/>
    <property type="match status" value="1"/>
</dbReference>
<accession>A0A975C419</accession>
<proteinExistence type="predicted"/>
<keyword evidence="4" id="KW-1133">Transmembrane helix</keyword>
<evidence type="ECO:0000256" key="2">
    <source>
        <dbReference type="ARBA" id="ARBA00023125"/>
    </source>
</evidence>